<dbReference type="STRING" id="54.SAMN02745121_06817"/>
<dbReference type="AlphaFoldDB" id="A0A1I2FU64"/>
<dbReference type="Proteomes" id="UP000199400">
    <property type="component" value="Unassembled WGS sequence"/>
</dbReference>
<keyword evidence="5" id="KW-1185">Reference proteome</keyword>
<evidence type="ECO:0000256" key="1">
    <source>
        <dbReference type="ARBA" id="ARBA00008779"/>
    </source>
</evidence>
<dbReference type="PANTHER" id="PTHR42693">
    <property type="entry name" value="ARYLSULFATASE FAMILY MEMBER"/>
    <property type="match status" value="1"/>
</dbReference>
<evidence type="ECO:0000313" key="5">
    <source>
        <dbReference type="Proteomes" id="UP000199400"/>
    </source>
</evidence>
<accession>A0A1I2FU64</accession>
<feature type="transmembrane region" description="Helical" evidence="2">
    <location>
        <begin position="108"/>
        <end position="127"/>
    </location>
</feature>
<evidence type="ECO:0000259" key="3">
    <source>
        <dbReference type="Pfam" id="PF00884"/>
    </source>
</evidence>
<evidence type="ECO:0000256" key="2">
    <source>
        <dbReference type="SAM" id="Phobius"/>
    </source>
</evidence>
<comment type="similarity">
    <text evidence="1">Belongs to the sulfatase family.</text>
</comment>
<dbReference type="CDD" id="cd16148">
    <property type="entry name" value="sulfatase_like"/>
    <property type="match status" value="1"/>
</dbReference>
<dbReference type="Gene3D" id="3.40.720.10">
    <property type="entry name" value="Alkaline Phosphatase, subunit A"/>
    <property type="match status" value="2"/>
</dbReference>
<sequence>MSVEDPPRTAFLAHIPFAAGVAGLAALIDFAAGGQGVGVSSALAALGVGVGAGAVLGGVFAGALRGLRPLPVWGRALAWLAIGAGLTAWLMDQLGVFARFGGKDHADAVAAAVAGVGAGLGLAILGFVAQPSTDKPAWLSRTRKRPLWTGPLLAVGAIGFIVADRQVGVDNYPAAHTALRVMAVLMFTITGVACMRYWPRRLRLPAWGRRAGAGLLALPFAWALVVVDGDRDLLAGLLARPFSSLSLRTLRTLGDVDRDGYSPILGGGDCSPFNAAVHPFARELPGNGVDDNCVLGDLAVEPPPVDPPVPDTPPPTSVILITIDTLRADHVSWGGKRNTTPEMKKWSESGTRFIRAYTGGSWTSLALSSLFRGVYPRRLVWNPFYETNRFRLLRSTEMDQLDDGELLKLKFGLPAPDKYVPLQTYLKRRGMYTAAVIDDGSTGFLDASTGAYPDFDEYQEVSGKSLDVAVTDAAIKILDAQPKDRPFFLWAHYFGPHGGHSWHRGVPRWGNSVAGKYDHEIAWTDKQVGRLLQRIDELAKEREIAVIITADHGESLGAKRRTHGVGVGEDDIRVPLVVRGPGFAPGTTSKQLVGTVDVMPTILKWTETPAPEGLDGRDLAGILSDPASNKNRILVAETWRFVANGDATHNMVTVFDGTYKLVCNLLDEALSARKQQGDKPLPYGDPKIERLQDALDQYLERTGPPNFVD</sequence>
<dbReference type="SUPFAM" id="SSF53649">
    <property type="entry name" value="Alkaline phosphatase-like"/>
    <property type="match status" value="1"/>
</dbReference>
<keyword evidence="2" id="KW-0472">Membrane</keyword>
<feature type="transmembrane region" description="Helical" evidence="2">
    <location>
        <begin position="76"/>
        <end position="96"/>
    </location>
</feature>
<dbReference type="OrthoDB" id="5500422at2"/>
<dbReference type="InterPro" id="IPR017850">
    <property type="entry name" value="Alkaline_phosphatase_core_sf"/>
</dbReference>
<dbReference type="InterPro" id="IPR050738">
    <property type="entry name" value="Sulfatase"/>
</dbReference>
<dbReference type="PANTHER" id="PTHR42693:SF33">
    <property type="entry name" value="ARYLSULFATASE"/>
    <property type="match status" value="1"/>
</dbReference>
<feature type="transmembrane region" description="Helical" evidence="2">
    <location>
        <begin position="44"/>
        <end position="64"/>
    </location>
</feature>
<feature type="transmembrane region" description="Helical" evidence="2">
    <location>
        <begin position="12"/>
        <end position="32"/>
    </location>
</feature>
<organism evidence="4 5">
    <name type="scientific">Nannocystis exedens</name>
    <dbReference type="NCBI Taxonomy" id="54"/>
    <lineage>
        <taxon>Bacteria</taxon>
        <taxon>Pseudomonadati</taxon>
        <taxon>Myxococcota</taxon>
        <taxon>Polyangia</taxon>
        <taxon>Nannocystales</taxon>
        <taxon>Nannocystaceae</taxon>
        <taxon>Nannocystis</taxon>
    </lineage>
</organism>
<protein>
    <submittedName>
        <fullName evidence="4">Sulfatase</fullName>
    </submittedName>
</protein>
<keyword evidence="2" id="KW-0812">Transmembrane</keyword>
<name>A0A1I2FU64_9BACT</name>
<proteinExistence type="inferred from homology"/>
<feature type="transmembrane region" description="Helical" evidence="2">
    <location>
        <begin position="147"/>
        <end position="163"/>
    </location>
</feature>
<feature type="domain" description="Sulfatase N-terminal" evidence="3">
    <location>
        <begin position="318"/>
        <end position="606"/>
    </location>
</feature>
<dbReference type="Pfam" id="PF00884">
    <property type="entry name" value="Sulfatase"/>
    <property type="match status" value="1"/>
</dbReference>
<dbReference type="InterPro" id="IPR000917">
    <property type="entry name" value="Sulfatase_N"/>
</dbReference>
<dbReference type="RefSeq" id="WP_143141146.1">
    <property type="nucleotide sequence ID" value="NZ_FOMX01000028.1"/>
</dbReference>
<dbReference type="GO" id="GO:0004065">
    <property type="term" value="F:arylsulfatase activity"/>
    <property type="evidence" value="ECO:0007669"/>
    <property type="project" value="TreeGrafter"/>
</dbReference>
<dbReference type="EMBL" id="FOMX01000028">
    <property type="protein sequence ID" value="SFF08297.1"/>
    <property type="molecule type" value="Genomic_DNA"/>
</dbReference>
<keyword evidence="2" id="KW-1133">Transmembrane helix</keyword>
<evidence type="ECO:0000313" key="4">
    <source>
        <dbReference type="EMBL" id="SFF08297.1"/>
    </source>
</evidence>
<gene>
    <name evidence="4" type="ORF">SAMN02745121_06817</name>
</gene>
<feature type="transmembrane region" description="Helical" evidence="2">
    <location>
        <begin position="178"/>
        <end position="198"/>
    </location>
</feature>
<reference evidence="5" key="1">
    <citation type="submission" date="2016-10" db="EMBL/GenBank/DDBJ databases">
        <authorList>
            <person name="Varghese N."/>
            <person name="Submissions S."/>
        </authorList>
    </citation>
    <scope>NUCLEOTIDE SEQUENCE [LARGE SCALE GENOMIC DNA]</scope>
    <source>
        <strain evidence="5">ATCC 25963</strain>
    </source>
</reference>